<dbReference type="Pfam" id="PF05697">
    <property type="entry name" value="Trigger_N"/>
    <property type="match status" value="1"/>
</dbReference>
<protein>
    <recommendedName>
        <fullName evidence="1">Trigger factor ribosome-binding bacterial domain-containing protein</fullName>
    </recommendedName>
</protein>
<comment type="caution">
    <text evidence="2">The sequence shown here is derived from an EMBL/GenBank/DDBJ whole genome shotgun (WGS) entry which is preliminary data.</text>
</comment>
<dbReference type="Gene3D" id="3.30.70.1050">
    <property type="entry name" value="Trigger factor ribosome-binding domain"/>
    <property type="match status" value="1"/>
</dbReference>
<dbReference type="GO" id="GO:0006457">
    <property type="term" value="P:protein folding"/>
    <property type="evidence" value="ECO:0007669"/>
    <property type="project" value="InterPro"/>
</dbReference>
<evidence type="ECO:0000313" key="2">
    <source>
        <dbReference type="EMBL" id="PXF40803.1"/>
    </source>
</evidence>
<proteinExistence type="predicted"/>
<organism evidence="2 3">
    <name type="scientific">Gracilariopsis chorda</name>
    <dbReference type="NCBI Taxonomy" id="448386"/>
    <lineage>
        <taxon>Eukaryota</taxon>
        <taxon>Rhodophyta</taxon>
        <taxon>Florideophyceae</taxon>
        <taxon>Rhodymeniophycidae</taxon>
        <taxon>Gracilariales</taxon>
        <taxon>Gracilariaceae</taxon>
        <taxon>Gracilariopsis</taxon>
    </lineage>
</organism>
<dbReference type="Proteomes" id="UP000247409">
    <property type="component" value="Unassembled WGS sequence"/>
</dbReference>
<feature type="domain" description="Trigger factor ribosome-binding bacterial" evidence="1">
    <location>
        <begin position="49"/>
        <end position="155"/>
    </location>
</feature>
<accession>A0A2V3IFI7</accession>
<dbReference type="SUPFAM" id="SSF102735">
    <property type="entry name" value="Trigger factor ribosome-binding domain"/>
    <property type="match status" value="1"/>
</dbReference>
<dbReference type="GO" id="GO:0015031">
    <property type="term" value="P:protein transport"/>
    <property type="evidence" value="ECO:0007669"/>
    <property type="project" value="InterPro"/>
</dbReference>
<gene>
    <name evidence="2" type="ORF">BWQ96_09461</name>
</gene>
<evidence type="ECO:0000259" key="1">
    <source>
        <dbReference type="Pfam" id="PF05697"/>
    </source>
</evidence>
<dbReference type="AlphaFoldDB" id="A0A2V3IFI7"/>
<dbReference type="InterPro" id="IPR008881">
    <property type="entry name" value="Trigger_fac_ribosome-bd_bac"/>
</dbReference>
<name>A0A2V3IFI7_9FLOR</name>
<keyword evidence="3" id="KW-1185">Reference proteome</keyword>
<dbReference type="InterPro" id="IPR036611">
    <property type="entry name" value="Trigger_fac_ribosome-bd_sf"/>
</dbReference>
<dbReference type="OrthoDB" id="4698at2759"/>
<reference evidence="2 3" key="1">
    <citation type="journal article" date="2018" name="Mol. Biol. Evol.">
        <title>Analysis of the draft genome of the red seaweed Gracilariopsis chorda provides insights into genome size evolution in Rhodophyta.</title>
        <authorList>
            <person name="Lee J."/>
            <person name="Yang E.C."/>
            <person name="Graf L."/>
            <person name="Yang J.H."/>
            <person name="Qiu H."/>
            <person name="Zel Zion U."/>
            <person name="Chan C.X."/>
            <person name="Stephens T.G."/>
            <person name="Weber A.P.M."/>
            <person name="Boo G.H."/>
            <person name="Boo S.M."/>
            <person name="Kim K.M."/>
            <person name="Shin Y."/>
            <person name="Jung M."/>
            <person name="Lee S.J."/>
            <person name="Yim H.S."/>
            <person name="Lee J.H."/>
            <person name="Bhattacharya D."/>
            <person name="Yoon H.S."/>
        </authorList>
    </citation>
    <scope>NUCLEOTIDE SEQUENCE [LARGE SCALE GENOMIC DNA]</scope>
    <source>
        <strain evidence="2 3">SKKU-2015</strain>
        <tissue evidence="2">Whole body</tissue>
    </source>
</reference>
<sequence length="189" mass="21374">MRPAFVTQWVPNLGQSLRPSRENRCPRGVSMTLLSHEKLDVVLSTKDGEIAKYKLELEVPGALSKSKRRESIQSVKKNASFKGFRKGTIPPFIMKEIDSFVLNDVCNTVIEEATKELQLSAIDGEEAQPKMDLEEMKKRFNIGEDFYFTCEVQLQAANFETPFEELEDVVTIDVDDISTVDVTKPIDAQ</sequence>
<dbReference type="EMBL" id="NBIV01000259">
    <property type="protein sequence ID" value="PXF40803.1"/>
    <property type="molecule type" value="Genomic_DNA"/>
</dbReference>
<evidence type="ECO:0000313" key="3">
    <source>
        <dbReference type="Proteomes" id="UP000247409"/>
    </source>
</evidence>